<dbReference type="GeneID" id="88840613"/>
<evidence type="ECO:0000256" key="7">
    <source>
        <dbReference type="RuleBase" id="RU364069"/>
    </source>
</evidence>
<sequence>MQLLFGLSFAMFSSPIVPLQARRFGDARGWFMETYSEAAALAAGIEVRFVQDNQSFSAAVGTIRGLHFQRPPRAQAKLVRCVRGSIMDYAVDIRRGSPTYGRHVAAKLTAEGGEQLFVPVGFAHAFVTLEPDVEVAYKVSDVYAPDCDGGIVWNDPTIGIDWPLPETGAVLSDKDRLLPNLVDFDSPFEYDGRPLEPLPTR</sequence>
<dbReference type="SUPFAM" id="SSF51182">
    <property type="entry name" value="RmlC-like cupins"/>
    <property type="match status" value="1"/>
</dbReference>
<dbReference type="RefSeq" id="WP_224764348.1">
    <property type="nucleotide sequence ID" value="NZ_CAJFZW010000020.1"/>
</dbReference>
<dbReference type="NCBIfam" id="TIGR01221">
    <property type="entry name" value="rmlC"/>
    <property type="match status" value="1"/>
</dbReference>
<dbReference type="InterPro" id="IPR014710">
    <property type="entry name" value="RmlC-like_jellyroll"/>
</dbReference>
<feature type="active site" description="Proton acceptor" evidence="5">
    <location>
        <position position="67"/>
    </location>
</feature>
<evidence type="ECO:0000313" key="9">
    <source>
        <dbReference type="Proteomes" id="UP000527324"/>
    </source>
</evidence>
<dbReference type="Proteomes" id="UP000527324">
    <property type="component" value="Unassembled WGS sequence"/>
</dbReference>
<dbReference type="EC" id="5.1.3.13" evidence="3 7"/>
<keyword evidence="7 8" id="KW-0413">Isomerase</keyword>
<evidence type="ECO:0000313" key="8">
    <source>
        <dbReference type="EMBL" id="MBB5740812.1"/>
    </source>
</evidence>
<evidence type="ECO:0000256" key="1">
    <source>
        <dbReference type="ARBA" id="ARBA00001298"/>
    </source>
</evidence>
<comment type="catalytic activity">
    <reaction evidence="1 7">
        <text>dTDP-4-dehydro-6-deoxy-alpha-D-glucose = dTDP-4-dehydro-beta-L-rhamnose</text>
        <dbReference type="Rhea" id="RHEA:16969"/>
        <dbReference type="ChEBI" id="CHEBI:57649"/>
        <dbReference type="ChEBI" id="CHEBI:62830"/>
        <dbReference type="EC" id="5.1.3.13"/>
    </reaction>
</comment>
<keyword evidence="9" id="KW-1185">Reference proteome</keyword>
<comment type="function">
    <text evidence="2 7">Catalyzes the epimerization of the C3' and C5'positions of dTDP-6-deoxy-D-xylo-4-hexulose, forming dTDP-6-deoxy-L-lyxo-4-hexulose.</text>
</comment>
<evidence type="ECO:0000256" key="4">
    <source>
        <dbReference type="ARBA" id="ARBA00019595"/>
    </source>
</evidence>
<dbReference type="Pfam" id="PF00908">
    <property type="entry name" value="dTDP_sugar_isom"/>
    <property type="match status" value="1"/>
</dbReference>
<dbReference type="EMBL" id="JACHOQ010000007">
    <property type="protein sequence ID" value="MBB5740812.1"/>
    <property type="molecule type" value="Genomic_DNA"/>
</dbReference>
<protein>
    <recommendedName>
        <fullName evidence="4 7">dTDP-4-dehydrorhamnose 3,5-epimerase</fullName>
        <ecNumber evidence="3 7">5.1.3.13</ecNumber>
    </recommendedName>
    <alternativeName>
        <fullName evidence="7">Thymidine diphospho-4-keto-rhamnose 3,5-epimerase</fullName>
    </alternativeName>
</protein>
<comment type="similarity">
    <text evidence="7">Belongs to the dTDP-4-dehydrorhamnose 3,5-epimerase family.</text>
</comment>
<dbReference type="UniPathway" id="UPA00124"/>
<dbReference type="CDD" id="cd00438">
    <property type="entry name" value="cupin_RmlC"/>
    <property type="match status" value="1"/>
</dbReference>
<feature type="site" description="Participates in a stacking interaction with the thymidine ring of dTDP-4-oxo-6-deoxyglucose" evidence="6">
    <location>
        <position position="143"/>
    </location>
</feature>
<evidence type="ECO:0000256" key="6">
    <source>
        <dbReference type="PIRSR" id="PIRSR600888-3"/>
    </source>
</evidence>
<dbReference type="GO" id="GO:0019305">
    <property type="term" value="P:dTDP-rhamnose biosynthetic process"/>
    <property type="evidence" value="ECO:0007669"/>
    <property type="project" value="UniProtKB-UniRule"/>
</dbReference>
<comment type="caution">
    <text evidence="8">The sequence shown here is derived from an EMBL/GenBank/DDBJ whole genome shotgun (WGS) entry which is preliminary data.</text>
</comment>
<comment type="pathway">
    <text evidence="7">Carbohydrate biosynthesis; dTDP-L-rhamnose biosynthesis.</text>
</comment>
<organism evidence="8 9">
    <name type="scientific">Brevundimonas aurantiaca</name>
    <dbReference type="NCBI Taxonomy" id="74316"/>
    <lineage>
        <taxon>Bacteria</taxon>
        <taxon>Pseudomonadati</taxon>
        <taxon>Pseudomonadota</taxon>
        <taxon>Alphaproteobacteria</taxon>
        <taxon>Caulobacterales</taxon>
        <taxon>Caulobacteraceae</taxon>
        <taxon>Brevundimonas</taxon>
    </lineage>
</organism>
<comment type="subunit">
    <text evidence="7">Homodimer.</text>
</comment>
<dbReference type="GO" id="GO:0008830">
    <property type="term" value="F:dTDP-4-dehydrorhamnose 3,5-epimerase activity"/>
    <property type="evidence" value="ECO:0007669"/>
    <property type="project" value="UniProtKB-UniRule"/>
</dbReference>
<dbReference type="GO" id="GO:0005829">
    <property type="term" value="C:cytosol"/>
    <property type="evidence" value="ECO:0007669"/>
    <property type="project" value="TreeGrafter"/>
</dbReference>
<accession>A0A7W9C873</accession>
<dbReference type="Gene3D" id="2.60.120.10">
    <property type="entry name" value="Jelly Rolls"/>
    <property type="match status" value="1"/>
</dbReference>
<dbReference type="AlphaFoldDB" id="A0A7W9C873"/>
<evidence type="ECO:0000256" key="5">
    <source>
        <dbReference type="PIRSR" id="PIRSR600888-1"/>
    </source>
</evidence>
<gene>
    <name evidence="8" type="ORF">GGQ93_002544</name>
</gene>
<dbReference type="InterPro" id="IPR011051">
    <property type="entry name" value="RmlC_Cupin_sf"/>
</dbReference>
<dbReference type="PANTHER" id="PTHR21047:SF2">
    <property type="entry name" value="THYMIDINE DIPHOSPHO-4-KETO-RHAMNOSE 3,5-EPIMERASE"/>
    <property type="match status" value="1"/>
</dbReference>
<name>A0A7W9C873_9CAUL</name>
<dbReference type="GO" id="GO:0000271">
    <property type="term" value="P:polysaccharide biosynthetic process"/>
    <property type="evidence" value="ECO:0007669"/>
    <property type="project" value="TreeGrafter"/>
</dbReference>
<dbReference type="PANTHER" id="PTHR21047">
    <property type="entry name" value="DTDP-6-DEOXY-D-GLUCOSE-3,5 EPIMERASE"/>
    <property type="match status" value="1"/>
</dbReference>
<evidence type="ECO:0000256" key="2">
    <source>
        <dbReference type="ARBA" id="ARBA00001997"/>
    </source>
</evidence>
<reference evidence="8 9" key="1">
    <citation type="submission" date="2020-08" db="EMBL/GenBank/DDBJ databases">
        <title>Genomic Encyclopedia of Type Strains, Phase IV (KMG-IV): sequencing the most valuable type-strain genomes for metagenomic binning, comparative biology and taxonomic classification.</title>
        <authorList>
            <person name="Goeker M."/>
        </authorList>
    </citation>
    <scope>NUCLEOTIDE SEQUENCE [LARGE SCALE GENOMIC DNA]</scope>
    <source>
        <strain evidence="8 9">DSM 4731</strain>
    </source>
</reference>
<proteinExistence type="inferred from homology"/>
<evidence type="ECO:0000256" key="3">
    <source>
        <dbReference type="ARBA" id="ARBA00012098"/>
    </source>
</evidence>
<dbReference type="InterPro" id="IPR000888">
    <property type="entry name" value="RmlC-like"/>
</dbReference>
<feature type="active site" description="Proton donor" evidence="5">
    <location>
        <position position="137"/>
    </location>
</feature>